<organism evidence="13 14">
    <name type="scientific">Apophysomyces ossiformis</name>
    <dbReference type="NCBI Taxonomy" id="679940"/>
    <lineage>
        <taxon>Eukaryota</taxon>
        <taxon>Fungi</taxon>
        <taxon>Fungi incertae sedis</taxon>
        <taxon>Mucoromycota</taxon>
        <taxon>Mucoromycotina</taxon>
        <taxon>Mucoromycetes</taxon>
        <taxon>Mucorales</taxon>
        <taxon>Mucorineae</taxon>
        <taxon>Mucoraceae</taxon>
        <taxon>Apophysomyces</taxon>
    </lineage>
</organism>
<keyword evidence="5 8" id="KW-0119">Carbohydrate metabolism</keyword>
<dbReference type="PROSITE" id="PS00698">
    <property type="entry name" value="GH9_3"/>
    <property type="match status" value="1"/>
</dbReference>
<evidence type="ECO:0000256" key="2">
    <source>
        <dbReference type="ARBA" id="ARBA00007072"/>
    </source>
</evidence>
<keyword evidence="9" id="KW-0732">Signal</keyword>
<evidence type="ECO:0000256" key="7">
    <source>
        <dbReference type="ARBA" id="ARBA00023326"/>
    </source>
</evidence>
<evidence type="ECO:0000256" key="11">
    <source>
        <dbReference type="SAM" id="Phobius"/>
    </source>
</evidence>
<dbReference type="EMBL" id="JABAYA010000053">
    <property type="protein sequence ID" value="KAF7727615.1"/>
    <property type="molecule type" value="Genomic_DNA"/>
</dbReference>
<feature type="active site" evidence="8">
    <location>
        <position position="480"/>
    </location>
</feature>
<evidence type="ECO:0000256" key="1">
    <source>
        <dbReference type="ARBA" id="ARBA00000966"/>
    </source>
</evidence>
<keyword evidence="11" id="KW-0812">Transmembrane</keyword>
<dbReference type="GO" id="GO:0030245">
    <property type="term" value="P:cellulose catabolic process"/>
    <property type="evidence" value="ECO:0007669"/>
    <property type="project" value="UniProtKB-KW"/>
</dbReference>
<feature type="active site" evidence="8">
    <location>
        <position position="489"/>
    </location>
</feature>
<evidence type="ECO:0000259" key="12">
    <source>
        <dbReference type="Pfam" id="PF00759"/>
    </source>
</evidence>
<dbReference type="PANTHER" id="PTHR22298">
    <property type="entry name" value="ENDO-1,4-BETA-GLUCANASE"/>
    <property type="match status" value="1"/>
</dbReference>
<keyword evidence="11" id="KW-1133">Transmembrane helix</keyword>
<evidence type="ECO:0000256" key="6">
    <source>
        <dbReference type="ARBA" id="ARBA00023295"/>
    </source>
</evidence>
<evidence type="ECO:0000313" key="14">
    <source>
        <dbReference type="Proteomes" id="UP000605846"/>
    </source>
</evidence>
<keyword evidence="7 8" id="KW-0624">Polysaccharide degradation</keyword>
<feature type="transmembrane region" description="Helical" evidence="11">
    <location>
        <begin position="641"/>
        <end position="658"/>
    </location>
</feature>
<feature type="region of interest" description="Disordered" evidence="10">
    <location>
        <begin position="590"/>
        <end position="632"/>
    </location>
</feature>
<comment type="catalytic activity">
    <reaction evidence="1 9">
        <text>Endohydrolysis of (1-&gt;4)-beta-D-glucosidic linkages in cellulose, lichenin and cereal beta-D-glucans.</text>
        <dbReference type="EC" id="3.2.1.4"/>
    </reaction>
</comment>
<dbReference type="EC" id="3.2.1.4" evidence="9"/>
<dbReference type="Gene3D" id="1.50.10.10">
    <property type="match status" value="1"/>
</dbReference>
<dbReference type="InterPro" id="IPR033126">
    <property type="entry name" value="Glyco_hydro_9_Asp/Glu_AS"/>
</dbReference>
<gene>
    <name evidence="13" type="ORF">EC973_007376</name>
</gene>
<evidence type="ECO:0000256" key="9">
    <source>
        <dbReference type="RuleBase" id="RU361166"/>
    </source>
</evidence>
<dbReference type="InterPro" id="IPR001701">
    <property type="entry name" value="Glyco_hydro_9"/>
</dbReference>
<keyword evidence="4 9" id="KW-0136">Cellulose degradation</keyword>
<sequence length="659" mass="74995">MRSIGILLVAGILLCLVSADDDTSPLRFPPKPPIPGPYVAPKEPKYNYAEVLHKSYLFYHAQKSGILPYQRLAWRGDSCKVCVGDFGEDLSRGWYEAANTMKWGLPFGWTVTQLAFNIVMFEEAMNSVDELAEGLELIKWGADYLLNCHYNDTHIVGQLGTSALGPISKQIELDVDFNYWGPPEEYEQWVPTGLPHKAYYITPDNPSSEIAAEYGAAMAAISIPWRKHNATFADELVDHAKRLFQFATDYPGSYVTSRDNAYQWATFWYPSTRYDDEIAWCASWIYAATKEPVWLDTAKKWYMIASDSWQEYSWDEKGGALHTLLYAFTGEGLFYKNAMDYFNQFLPSPQQIVKFTPRGLAYIEHWGSVGYSGNVAFLMMAFAKAIGYHTKEAKDMTTFAIQQINYALGDYGYSWVVGFGEDYPSKPYHKSSYNSYIDYPMRGKFQDMVEEDFSESKTGQRFILYGAVEGGPNVDDSWHDDRTNYEYSEVTQDYNAAWTGAIAGLIDFYGPEKFEPYTDCELDLGWTHPNASTPPFWPDDDCYHTCNTGCPRGQMKSSFSWRLLVEPDKINRNLDMLYPGHGNTRAAALQGKKEEDEVKIDKQSPSTPHENNHMENTPATENNVHNHNPTYDEASSGARHLPIFATLCIVFVSLYVLLW</sequence>
<dbReference type="Proteomes" id="UP000605846">
    <property type="component" value="Unassembled WGS sequence"/>
</dbReference>
<protein>
    <recommendedName>
        <fullName evidence="9">Endoglucanase</fullName>
        <ecNumber evidence="9">3.2.1.4</ecNumber>
    </recommendedName>
</protein>
<evidence type="ECO:0000256" key="10">
    <source>
        <dbReference type="SAM" id="MobiDB-lite"/>
    </source>
</evidence>
<accession>A0A8H7EPW0</accession>
<evidence type="ECO:0000256" key="4">
    <source>
        <dbReference type="ARBA" id="ARBA00023001"/>
    </source>
</evidence>
<dbReference type="SUPFAM" id="SSF48208">
    <property type="entry name" value="Six-hairpin glycosidases"/>
    <property type="match status" value="1"/>
</dbReference>
<keyword evidence="14" id="KW-1185">Reference proteome</keyword>
<proteinExistence type="inferred from homology"/>
<feature type="compositionally biased region" description="Polar residues" evidence="10">
    <location>
        <begin position="603"/>
        <end position="629"/>
    </location>
</feature>
<name>A0A8H7EPW0_9FUNG</name>
<comment type="caution">
    <text evidence="13">The sequence shown here is derived from an EMBL/GenBank/DDBJ whole genome shotgun (WGS) entry which is preliminary data.</text>
</comment>
<dbReference type="InterPro" id="IPR012341">
    <property type="entry name" value="6hp_glycosidase-like_sf"/>
</dbReference>
<dbReference type="InterPro" id="IPR008928">
    <property type="entry name" value="6-hairpin_glycosidase_sf"/>
</dbReference>
<feature type="chain" id="PRO_5034825611" description="Endoglucanase" evidence="9">
    <location>
        <begin position="20"/>
        <end position="659"/>
    </location>
</feature>
<keyword evidence="3 8" id="KW-0378">Hydrolase</keyword>
<evidence type="ECO:0000256" key="8">
    <source>
        <dbReference type="PROSITE-ProRule" id="PRU10060"/>
    </source>
</evidence>
<feature type="domain" description="Glycoside hydrolase family 9" evidence="12">
    <location>
        <begin position="48"/>
        <end position="501"/>
    </location>
</feature>
<feature type="compositionally biased region" description="Basic and acidic residues" evidence="10">
    <location>
        <begin position="591"/>
        <end position="602"/>
    </location>
</feature>
<comment type="similarity">
    <text evidence="2 8 9">Belongs to the glycosyl hydrolase 9 (cellulase E) family.</text>
</comment>
<evidence type="ECO:0000313" key="13">
    <source>
        <dbReference type="EMBL" id="KAF7727615.1"/>
    </source>
</evidence>
<dbReference type="GO" id="GO:0008810">
    <property type="term" value="F:cellulase activity"/>
    <property type="evidence" value="ECO:0007669"/>
    <property type="project" value="UniProtKB-EC"/>
</dbReference>
<reference evidence="13" key="1">
    <citation type="submission" date="2020-01" db="EMBL/GenBank/DDBJ databases">
        <title>Genome Sequencing of Three Apophysomyces-Like Fungal Strains Confirms a Novel Fungal Genus in the Mucoromycota with divergent Burkholderia-like Endosymbiotic Bacteria.</title>
        <authorList>
            <person name="Stajich J.E."/>
            <person name="Macias A.M."/>
            <person name="Carter-House D."/>
            <person name="Lovett B."/>
            <person name="Kasson L.R."/>
            <person name="Berry K."/>
            <person name="Grigoriev I."/>
            <person name="Chang Y."/>
            <person name="Spatafora J."/>
            <person name="Kasson M.T."/>
        </authorList>
    </citation>
    <scope>NUCLEOTIDE SEQUENCE</scope>
    <source>
        <strain evidence="13">NRRL A-21654</strain>
    </source>
</reference>
<dbReference type="AlphaFoldDB" id="A0A8H7EPW0"/>
<keyword evidence="6 8" id="KW-0326">Glycosidase</keyword>
<evidence type="ECO:0000256" key="5">
    <source>
        <dbReference type="ARBA" id="ARBA00023277"/>
    </source>
</evidence>
<dbReference type="Pfam" id="PF00759">
    <property type="entry name" value="Glyco_hydro_9"/>
    <property type="match status" value="1"/>
</dbReference>
<keyword evidence="11" id="KW-0472">Membrane</keyword>
<dbReference type="OrthoDB" id="10257085at2759"/>
<evidence type="ECO:0000256" key="3">
    <source>
        <dbReference type="ARBA" id="ARBA00022801"/>
    </source>
</evidence>
<feature type="signal peptide" evidence="9">
    <location>
        <begin position="1"/>
        <end position="19"/>
    </location>
</feature>